<dbReference type="GeneID" id="28977894"/>
<dbReference type="Proteomes" id="UP000053890">
    <property type="component" value="Unassembled WGS sequence"/>
</dbReference>
<evidence type="ECO:0000313" key="2">
    <source>
        <dbReference type="Proteomes" id="UP000053890"/>
    </source>
</evidence>
<evidence type="ECO:0000313" key="1">
    <source>
        <dbReference type="EMBL" id="KPV74123.1"/>
    </source>
</evidence>
<gene>
    <name evidence="1" type="ORF">RHOBADRAFT_54681</name>
</gene>
<dbReference type="RefSeq" id="XP_018270172.1">
    <property type="nucleotide sequence ID" value="XM_018417446.1"/>
</dbReference>
<keyword evidence="2" id="KW-1185">Reference proteome</keyword>
<sequence length="420" mass="46553">MPRAAGGVNRPPNTAPLTFLDSPDSGLLFQLRAVYGWLERHDGSRKLSLPELEARWGDFLPSERAHFIRIALHVYCTRTDFPMLQYPTIAHLVGFDDEPTEAELEDREAGELEPSAWTRLMGSLASVRSVCPDARAARTAFGHWEHRFFASNLGITRRKLYRMSSAMHERVFERLAAAANQLAHASHLNTLPLTLLPTADTTLAYAFNAEQKPSQRFSLYLGLVENLYALYKADYLPVDAETHSDIDLETARDTVLQVDLKVREGDADRFLLAVALQNLRKHEARHAEALKPLVRALGQLTAPDKEVSATSFKGLVLFAHLSAGDQVSAVNTARGLVFEACKMDAEGEMLLDSRIMVAKLSTAVRGACFDAEGNASQTHHLDAHSLSHSARHARISPHYAERYYGTTAQRWEAERGGAAA</sequence>
<name>A0A0P9FEB3_RHOGW</name>
<accession>A0A0P9FEB3</accession>
<proteinExistence type="predicted"/>
<protein>
    <submittedName>
        <fullName evidence="1">Uncharacterized protein</fullName>
    </submittedName>
</protein>
<reference evidence="1 2" key="1">
    <citation type="journal article" date="2015" name="Front. Microbiol.">
        <title>Genome sequence of the plant growth promoting endophytic yeast Rhodotorula graminis WP1.</title>
        <authorList>
            <person name="Firrincieli A."/>
            <person name="Otillar R."/>
            <person name="Salamov A."/>
            <person name="Schmutz J."/>
            <person name="Khan Z."/>
            <person name="Redman R.S."/>
            <person name="Fleck N.D."/>
            <person name="Lindquist E."/>
            <person name="Grigoriev I.V."/>
            <person name="Doty S.L."/>
        </authorList>
    </citation>
    <scope>NUCLEOTIDE SEQUENCE [LARGE SCALE GENOMIC DNA]</scope>
    <source>
        <strain evidence="1 2">WP1</strain>
    </source>
</reference>
<dbReference type="EMBL" id="KQ474081">
    <property type="protein sequence ID" value="KPV74123.1"/>
    <property type="molecule type" value="Genomic_DNA"/>
</dbReference>
<organism evidence="1 2">
    <name type="scientific">Rhodotorula graminis (strain WP1)</name>
    <dbReference type="NCBI Taxonomy" id="578459"/>
    <lineage>
        <taxon>Eukaryota</taxon>
        <taxon>Fungi</taxon>
        <taxon>Dikarya</taxon>
        <taxon>Basidiomycota</taxon>
        <taxon>Pucciniomycotina</taxon>
        <taxon>Microbotryomycetes</taxon>
        <taxon>Sporidiobolales</taxon>
        <taxon>Sporidiobolaceae</taxon>
        <taxon>Rhodotorula</taxon>
    </lineage>
</organism>
<dbReference type="AlphaFoldDB" id="A0A0P9FEB3"/>